<dbReference type="InterPro" id="IPR050131">
    <property type="entry name" value="Peptidase_S8_subtilisin-like"/>
</dbReference>
<dbReference type="InterPro" id="IPR000209">
    <property type="entry name" value="Peptidase_S8/S53_dom"/>
</dbReference>
<name>A0ABU1NVY2_9BACL</name>
<feature type="chain" id="PRO_5046982655" description="Pre-peptidase C-terminal domain-containing protein" evidence="7">
    <location>
        <begin position="28"/>
        <end position="1132"/>
    </location>
</feature>
<feature type="compositionally biased region" description="Polar residues" evidence="6">
    <location>
        <begin position="63"/>
        <end position="72"/>
    </location>
</feature>
<dbReference type="PROSITE" id="PS51892">
    <property type="entry name" value="SUBTILASE"/>
    <property type="match status" value="1"/>
</dbReference>
<feature type="domain" description="Fervidolysin-like N-terminal prodomain" evidence="10">
    <location>
        <begin position="77"/>
        <end position="155"/>
    </location>
</feature>
<evidence type="ECO:0000256" key="6">
    <source>
        <dbReference type="SAM" id="MobiDB-lite"/>
    </source>
</evidence>
<dbReference type="Pfam" id="PF22148">
    <property type="entry name" value="Fervidolysin_NPro-like"/>
    <property type="match status" value="1"/>
</dbReference>
<dbReference type="InterPro" id="IPR007280">
    <property type="entry name" value="Peptidase_C_arc/bac"/>
</dbReference>
<evidence type="ECO:0000256" key="4">
    <source>
        <dbReference type="ARBA" id="ARBA00022825"/>
    </source>
</evidence>
<dbReference type="Gene3D" id="3.40.50.200">
    <property type="entry name" value="Peptidase S8/S53 domain"/>
    <property type="match status" value="2"/>
</dbReference>
<dbReference type="PANTHER" id="PTHR43806">
    <property type="entry name" value="PEPTIDASE S8"/>
    <property type="match status" value="1"/>
</dbReference>
<evidence type="ECO:0000256" key="2">
    <source>
        <dbReference type="ARBA" id="ARBA00022670"/>
    </source>
</evidence>
<dbReference type="InterPro" id="IPR036852">
    <property type="entry name" value="Peptidase_S8/S53_dom_sf"/>
</dbReference>
<dbReference type="Gene3D" id="2.60.120.380">
    <property type="match status" value="1"/>
</dbReference>
<reference evidence="11 12" key="1">
    <citation type="submission" date="2023-07" db="EMBL/GenBank/DDBJ databases">
        <title>Sorghum-associated microbial communities from plants grown in Nebraska, USA.</title>
        <authorList>
            <person name="Schachtman D."/>
        </authorList>
    </citation>
    <scope>NUCLEOTIDE SEQUENCE [LARGE SCALE GENOMIC DNA]</scope>
    <source>
        <strain evidence="11 12">CC258</strain>
    </source>
</reference>
<accession>A0ABU1NVY2</accession>
<keyword evidence="7" id="KW-0732">Signal</keyword>
<evidence type="ECO:0000313" key="12">
    <source>
        <dbReference type="Proteomes" id="UP001267290"/>
    </source>
</evidence>
<evidence type="ECO:0008006" key="13">
    <source>
        <dbReference type="Google" id="ProtNLM"/>
    </source>
</evidence>
<dbReference type="Pfam" id="PF00082">
    <property type="entry name" value="Peptidase_S8"/>
    <property type="match status" value="1"/>
</dbReference>
<dbReference type="Proteomes" id="UP001267290">
    <property type="component" value="Unassembled WGS sequence"/>
</dbReference>
<evidence type="ECO:0000256" key="3">
    <source>
        <dbReference type="ARBA" id="ARBA00022801"/>
    </source>
</evidence>
<gene>
    <name evidence="11" type="ORF">J2736_002204</name>
</gene>
<comment type="similarity">
    <text evidence="1 5">Belongs to the peptidase S8 family.</text>
</comment>
<evidence type="ECO:0000256" key="1">
    <source>
        <dbReference type="ARBA" id="ARBA00011073"/>
    </source>
</evidence>
<evidence type="ECO:0000256" key="5">
    <source>
        <dbReference type="PROSITE-ProRule" id="PRU01240"/>
    </source>
</evidence>
<dbReference type="InterPro" id="IPR054399">
    <property type="entry name" value="Fervidolysin-like_N_prodom"/>
</dbReference>
<dbReference type="SUPFAM" id="SSF89260">
    <property type="entry name" value="Collagen-binding domain"/>
    <property type="match status" value="1"/>
</dbReference>
<evidence type="ECO:0000256" key="7">
    <source>
        <dbReference type="SAM" id="SignalP"/>
    </source>
</evidence>
<comment type="caution">
    <text evidence="5">Lacks conserved residue(s) required for the propagation of feature annotation.</text>
</comment>
<feature type="region of interest" description="Disordered" evidence="6">
    <location>
        <begin position="33"/>
        <end position="77"/>
    </location>
</feature>
<dbReference type="SUPFAM" id="SSF52743">
    <property type="entry name" value="Subtilisin-like"/>
    <property type="match status" value="2"/>
</dbReference>
<dbReference type="PANTHER" id="PTHR43806:SF11">
    <property type="entry name" value="CEREVISIN-RELATED"/>
    <property type="match status" value="1"/>
</dbReference>
<keyword evidence="3" id="KW-0378">Hydrolase</keyword>
<dbReference type="Pfam" id="PF04151">
    <property type="entry name" value="PPC"/>
    <property type="match status" value="1"/>
</dbReference>
<feature type="signal peptide" evidence="7">
    <location>
        <begin position="1"/>
        <end position="27"/>
    </location>
</feature>
<keyword evidence="4" id="KW-0720">Serine protease</keyword>
<evidence type="ECO:0000313" key="11">
    <source>
        <dbReference type="EMBL" id="MDR6551017.1"/>
    </source>
</evidence>
<protein>
    <recommendedName>
        <fullName evidence="13">Pre-peptidase C-terminal domain-containing protein</fullName>
    </recommendedName>
</protein>
<comment type="caution">
    <text evidence="11">The sequence shown here is derived from an EMBL/GenBank/DDBJ whole genome shotgun (WGS) entry which is preliminary data.</text>
</comment>
<feature type="domain" description="Peptidase S8/S53" evidence="8">
    <location>
        <begin position="238"/>
        <end position="448"/>
    </location>
</feature>
<evidence type="ECO:0000259" key="9">
    <source>
        <dbReference type="Pfam" id="PF04151"/>
    </source>
</evidence>
<proteinExistence type="inferred from homology"/>
<feature type="domain" description="Peptidase C-terminal archaeal/bacterial" evidence="9">
    <location>
        <begin position="798"/>
        <end position="869"/>
    </location>
</feature>
<dbReference type="EMBL" id="JAVDSB010000002">
    <property type="protein sequence ID" value="MDR6551017.1"/>
    <property type="molecule type" value="Genomic_DNA"/>
</dbReference>
<dbReference type="RefSeq" id="WP_310226312.1">
    <property type="nucleotide sequence ID" value="NZ_JAVDSB010000002.1"/>
</dbReference>
<sequence>MYLNRKKTLTLLASFLIASSMVTPAFAEGTLSDHGTGASTSSPLPKLKKSQWPSDPTAEISVQAATQPDVSTASESSRAAEAEKAAAYATDRIIVKYKADVLNVSAFSSTIAAQVEEVKELPALNTKILHVNQNANLLHVIDELQKDPNVLYAEPDFKITIPQLDKEPIFQTEQSKAALQSNNVDTAQVAPPNDPLFPDQWYLQNTGKTIYIDKTPYVSKPGIDIQALKAWEITQGSKDVTVAVMGTGMEIINKDLFENIWENPDEDPYNDDDDDDNDYINDINGWDFANNDNTLFDPKDGYSDHYGTYYGKLIAASINNNIGLAGVAPNVKLMPLKVYSPTKGYLSEAMEAIHYAEAKHVKIAYVGWSLSVYSQALYEVISNSKMLFVTYAAASGDYFNPNVDGNPIYPKAFLTDNVLSVSAVDNKGELGEISGFGKTYVDVSAPGYFMPFTPADTPVGYAAEIHKFPGLGNEEYKAIVNAIGFEVVPIEDEGFDPKQRQDMFDKAIKFLEDQHPNKDAKILLVQDNKFFTDIAPPDGGGVGVPGGPYLDPSVDLEIYQELLDKAGYPESSIELYTTEDVAEDGPDLSVMQSHDIVLWFTGRSFGSPLKLLTDNDQSNLTAYLNGGGRLMISGQDALDGIYRSPFVTDTLHLEIYGEGTMNGDVIGQPTTAYTNSAYKLYYYNIAVDNMASNDVSITKINLGPPSTRFYQRGEDYSAALAAGTAALVLSEYPSMDAASLRHRIMNSGTPLDSLAKASVSGKMINAFRALTSRDIPGTPLDDIRVTKKLKADSKESDDVYAITLGAGESMTATLTADAGTDFDLYLYDTTATTVTSNYGLIAKSENDGSAESITYTAKVAGTYYINVSAFKGAGSYTLELGYTNQAGVFQDTHSGLAYSGNWTTASTKNGTFRQIDGVGSVEFSFWGNQIEWIGTKNPDQGIADVYIDGTKAASPSLYSKTTLHEQSLFKQSFANGHHTIKIAWTGKFDPSVKKGAHAYINVDAFKAATLMRSNDVTATFKGLWGAAFGDSYSRGVQRFTETKDSSAVYTISGSVVTLLANTGNNRGKADIYLDEVRISTVDLYSPTTAYQVPVFTTALTKGKHTLKVVHTGEKNNKSTGTLISIDALHFVQ</sequence>
<evidence type="ECO:0000259" key="10">
    <source>
        <dbReference type="Pfam" id="PF22148"/>
    </source>
</evidence>
<keyword evidence="2" id="KW-0645">Protease</keyword>
<dbReference type="Gene3D" id="2.60.120.260">
    <property type="entry name" value="Galactose-binding domain-like"/>
    <property type="match status" value="2"/>
</dbReference>
<organism evidence="11 12">
    <name type="scientific">Paenibacillus qinlingensis</name>
    <dbReference type="NCBI Taxonomy" id="1837343"/>
    <lineage>
        <taxon>Bacteria</taxon>
        <taxon>Bacillati</taxon>
        <taxon>Bacillota</taxon>
        <taxon>Bacilli</taxon>
        <taxon>Bacillales</taxon>
        <taxon>Paenibacillaceae</taxon>
        <taxon>Paenibacillus</taxon>
    </lineage>
</organism>
<keyword evidence="12" id="KW-1185">Reference proteome</keyword>
<evidence type="ECO:0000259" key="8">
    <source>
        <dbReference type="Pfam" id="PF00082"/>
    </source>
</evidence>